<dbReference type="Proteomes" id="UP000503336">
    <property type="component" value="Chromosome"/>
</dbReference>
<dbReference type="InterPro" id="IPR000515">
    <property type="entry name" value="MetI-like"/>
</dbReference>
<evidence type="ECO:0000313" key="10">
    <source>
        <dbReference type="Proteomes" id="UP000503336"/>
    </source>
</evidence>
<keyword evidence="10" id="KW-1185">Reference proteome</keyword>
<dbReference type="AlphaFoldDB" id="A0A7L5BWT0"/>
<evidence type="ECO:0000256" key="6">
    <source>
        <dbReference type="ARBA" id="ARBA00023136"/>
    </source>
</evidence>
<comment type="subcellular location">
    <subcellularLocation>
        <location evidence="1 7">Cell membrane</location>
        <topology evidence="1 7">Multi-pass membrane protein</topology>
    </subcellularLocation>
</comment>
<evidence type="ECO:0000256" key="3">
    <source>
        <dbReference type="ARBA" id="ARBA00022475"/>
    </source>
</evidence>
<feature type="transmembrane region" description="Helical" evidence="7">
    <location>
        <begin position="234"/>
        <end position="256"/>
    </location>
</feature>
<dbReference type="Gene3D" id="1.10.3720.10">
    <property type="entry name" value="MetI-like"/>
    <property type="match status" value="1"/>
</dbReference>
<evidence type="ECO:0000256" key="4">
    <source>
        <dbReference type="ARBA" id="ARBA00022692"/>
    </source>
</evidence>
<dbReference type="CDD" id="cd06261">
    <property type="entry name" value="TM_PBP2"/>
    <property type="match status" value="1"/>
</dbReference>
<keyword evidence="3" id="KW-1003">Cell membrane</keyword>
<dbReference type="PANTHER" id="PTHR30151">
    <property type="entry name" value="ALKANE SULFONATE ABC TRANSPORTER-RELATED, MEMBRANE SUBUNIT"/>
    <property type="match status" value="1"/>
</dbReference>
<dbReference type="GO" id="GO:0055085">
    <property type="term" value="P:transmembrane transport"/>
    <property type="evidence" value="ECO:0007669"/>
    <property type="project" value="InterPro"/>
</dbReference>
<dbReference type="SUPFAM" id="SSF161098">
    <property type="entry name" value="MetI-like"/>
    <property type="match status" value="1"/>
</dbReference>
<keyword evidence="5 7" id="KW-1133">Transmembrane helix</keyword>
<protein>
    <submittedName>
        <fullName evidence="9">ABC transporter permease</fullName>
    </submittedName>
</protein>
<organism evidence="9 10">
    <name type="scientific">Pikeienuella piscinae</name>
    <dbReference type="NCBI Taxonomy" id="2748098"/>
    <lineage>
        <taxon>Bacteria</taxon>
        <taxon>Pseudomonadati</taxon>
        <taxon>Pseudomonadota</taxon>
        <taxon>Alphaproteobacteria</taxon>
        <taxon>Rhodobacterales</taxon>
        <taxon>Paracoccaceae</taxon>
        <taxon>Pikeienuella</taxon>
    </lineage>
</organism>
<dbReference type="PROSITE" id="PS50928">
    <property type="entry name" value="ABC_TM1"/>
    <property type="match status" value="1"/>
</dbReference>
<dbReference type="Pfam" id="PF00528">
    <property type="entry name" value="BPD_transp_1"/>
    <property type="match status" value="1"/>
</dbReference>
<evidence type="ECO:0000256" key="1">
    <source>
        <dbReference type="ARBA" id="ARBA00004651"/>
    </source>
</evidence>
<feature type="transmembrane region" description="Helical" evidence="7">
    <location>
        <begin position="188"/>
        <end position="214"/>
    </location>
</feature>
<evidence type="ECO:0000313" key="9">
    <source>
        <dbReference type="EMBL" id="QIE54997.1"/>
    </source>
</evidence>
<comment type="similarity">
    <text evidence="7">Belongs to the binding-protein-dependent transport system permease family.</text>
</comment>
<evidence type="ECO:0000256" key="2">
    <source>
        <dbReference type="ARBA" id="ARBA00022448"/>
    </source>
</evidence>
<gene>
    <name evidence="9" type="ORF">G5B40_05725</name>
</gene>
<evidence type="ECO:0000256" key="7">
    <source>
        <dbReference type="RuleBase" id="RU363032"/>
    </source>
</evidence>
<sequence length="270" mass="29206">MTDDARTTPRAGRAALLGRRIGYYVPSAIAIVVMIAIWHFAVQWGDIKQYVLPAPGDTLAALFDSKYRWWPNFLTTLTAVAGAFVISAILGVLLGVVVVWHRLLEQTVMPLLVLFNTLPKVALAPLFVLWLGYGVVPNMLIAVTVSFFPMVINTATGLSNVDQDLVDLVRSLKGTRKQIFMKIRLPNALPYVFAGLKLNATLSVIGAIVGEFVASESGLGALIIIGGVTLDTPAIFASLCIISAMGLAIYGLVVIAERILMPWEVEADRN</sequence>
<name>A0A7L5BWT0_9RHOB</name>
<feature type="transmembrane region" description="Helical" evidence="7">
    <location>
        <begin position="21"/>
        <end position="41"/>
    </location>
</feature>
<feature type="transmembrane region" description="Helical" evidence="7">
    <location>
        <begin position="139"/>
        <end position="161"/>
    </location>
</feature>
<keyword evidence="4 7" id="KW-0812">Transmembrane</keyword>
<proteinExistence type="inferred from homology"/>
<reference evidence="9 10" key="1">
    <citation type="submission" date="2020-02" db="EMBL/GenBank/DDBJ databases">
        <title>complete genome sequence of Rhodobacteraceae bacterium.</title>
        <authorList>
            <person name="Park J."/>
            <person name="Kim Y.-S."/>
            <person name="Kim K.-H."/>
        </authorList>
    </citation>
    <scope>NUCLEOTIDE SEQUENCE [LARGE SCALE GENOMIC DNA]</scope>
    <source>
        <strain evidence="9 10">RR4-56</strain>
    </source>
</reference>
<dbReference type="KEGG" id="hdh:G5B40_05725"/>
<accession>A0A7L5BWT0</accession>
<keyword evidence="6 7" id="KW-0472">Membrane</keyword>
<evidence type="ECO:0000259" key="8">
    <source>
        <dbReference type="PROSITE" id="PS50928"/>
    </source>
</evidence>
<feature type="domain" description="ABC transmembrane type-1" evidence="8">
    <location>
        <begin position="73"/>
        <end position="260"/>
    </location>
</feature>
<dbReference type="EMBL" id="CP049056">
    <property type="protein sequence ID" value="QIE54997.1"/>
    <property type="molecule type" value="Genomic_DNA"/>
</dbReference>
<dbReference type="RefSeq" id="WP_165096155.1">
    <property type="nucleotide sequence ID" value="NZ_CP049056.1"/>
</dbReference>
<dbReference type="PANTHER" id="PTHR30151:SF20">
    <property type="entry name" value="ABC TRANSPORTER PERMEASE PROTEIN HI_0355-RELATED"/>
    <property type="match status" value="1"/>
</dbReference>
<feature type="transmembrane region" description="Helical" evidence="7">
    <location>
        <begin position="111"/>
        <end position="133"/>
    </location>
</feature>
<dbReference type="InterPro" id="IPR035906">
    <property type="entry name" value="MetI-like_sf"/>
</dbReference>
<dbReference type="GO" id="GO:0005886">
    <property type="term" value="C:plasma membrane"/>
    <property type="evidence" value="ECO:0007669"/>
    <property type="project" value="UniProtKB-SubCell"/>
</dbReference>
<feature type="transmembrane region" description="Helical" evidence="7">
    <location>
        <begin position="73"/>
        <end position="99"/>
    </location>
</feature>
<keyword evidence="2 7" id="KW-0813">Transport</keyword>
<evidence type="ECO:0000256" key="5">
    <source>
        <dbReference type="ARBA" id="ARBA00022989"/>
    </source>
</evidence>